<dbReference type="InterPro" id="IPR001214">
    <property type="entry name" value="SET_dom"/>
</dbReference>
<evidence type="ECO:0000259" key="11">
    <source>
        <dbReference type="PROSITE" id="PS50280"/>
    </source>
</evidence>
<feature type="domain" description="SET" evidence="11">
    <location>
        <begin position="472"/>
        <end position="589"/>
    </location>
</feature>
<dbReference type="Pfam" id="PF00856">
    <property type="entry name" value="SET"/>
    <property type="match status" value="1"/>
</dbReference>
<dbReference type="InterPro" id="IPR046341">
    <property type="entry name" value="SET_dom_sf"/>
</dbReference>
<evidence type="ECO:0000256" key="7">
    <source>
        <dbReference type="ARBA" id="ARBA00022833"/>
    </source>
</evidence>
<dbReference type="InterPro" id="IPR000953">
    <property type="entry name" value="Chromo/chromo_shadow_dom"/>
</dbReference>
<evidence type="ECO:0000256" key="1">
    <source>
        <dbReference type="ARBA" id="ARBA00004584"/>
    </source>
</evidence>
<evidence type="ECO:0000256" key="5">
    <source>
        <dbReference type="ARBA" id="ARBA00022691"/>
    </source>
</evidence>
<evidence type="ECO:0000256" key="3">
    <source>
        <dbReference type="ARBA" id="ARBA00022603"/>
    </source>
</evidence>
<feature type="domain" description="Chromo" evidence="10">
    <location>
        <begin position="311"/>
        <end position="363"/>
    </location>
</feature>
<keyword evidence="3" id="KW-0489">Methyltransferase</keyword>
<dbReference type="SUPFAM" id="SSF54160">
    <property type="entry name" value="Chromo domain-like"/>
    <property type="match status" value="1"/>
</dbReference>
<dbReference type="OrthoDB" id="5846691at2759"/>
<dbReference type="GO" id="GO:0046872">
    <property type="term" value="F:metal ion binding"/>
    <property type="evidence" value="ECO:0007669"/>
    <property type="project" value="UniProtKB-KW"/>
</dbReference>
<evidence type="ECO:0000256" key="2">
    <source>
        <dbReference type="ARBA" id="ARBA00022454"/>
    </source>
</evidence>
<dbReference type="PROSITE" id="PS50280">
    <property type="entry name" value="SET"/>
    <property type="match status" value="1"/>
</dbReference>
<feature type="compositionally biased region" description="Polar residues" evidence="9">
    <location>
        <begin position="71"/>
        <end position="82"/>
    </location>
</feature>
<dbReference type="SUPFAM" id="SSF82199">
    <property type="entry name" value="SET domain"/>
    <property type="match status" value="1"/>
</dbReference>
<keyword evidence="6" id="KW-0479">Metal-binding</keyword>
<dbReference type="InterPro" id="IPR016197">
    <property type="entry name" value="Chromo-like_dom_sf"/>
</dbReference>
<gene>
    <name evidence="12" type="ORF">TCLT_LOCUS9963</name>
</gene>
<feature type="region of interest" description="Disordered" evidence="9">
    <location>
        <begin position="275"/>
        <end position="301"/>
    </location>
</feature>
<protein>
    <submittedName>
        <fullName evidence="14">Chromo domain-containing protein</fullName>
    </submittedName>
</protein>
<evidence type="ECO:0000259" key="10">
    <source>
        <dbReference type="PROSITE" id="PS50013"/>
    </source>
</evidence>
<evidence type="ECO:0000256" key="6">
    <source>
        <dbReference type="ARBA" id="ARBA00022723"/>
    </source>
</evidence>
<feature type="region of interest" description="Disordered" evidence="9">
    <location>
        <begin position="1"/>
        <end position="82"/>
    </location>
</feature>
<dbReference type="EMBL" id="UYYF01004928">
    <property type="protein sequence ID" value="VDN07632.1"/>
    <property type="molecule type" value="Genomic_DNA"/>
</dbReference>
<evidence type="ECO:0000256" key="4">
    <source>
        <dbReference type="ARBA" id="ARBA00022679"/>
    </source>
</evidence>
<dbReference type="InterPro" id="IPR050973">
    <property type="entry name" value="H3K9_Histone-Lys_N-MTase"/>
</dbReference>
<name>A0A0N5D9Z5_THECL</name>
<dbReference type="GO" id="GO:0032259">
    <property type="term" value="P:methylation"/>
    <property type="evidence" value="ECO:0007669"/>
    <property type="project" value="UniProtKB-KW"/>
</dbReference>
<dbReference type="WBParaSite" id="TCLT_0000997401-mRNA-1">
    <property type="protein sequence ID" value="TCLT_0000997401-mRNA-1"/>
    <property type="gene ID" value="TCLT_0000997401"/>
</dbReference>
<keyword evidence="13" id="KW-1185">Reference proteome</keyword>
<evidence type="ECO:0000256" key="8">
    <source>
        <dbReference type="ARBA" id="ARBA00023328"/>
    </source>
</evidence>
<dbReference type="InterPro" id="IPR023780">
    <property type="entry name" value="Chromo_domain"/>
</dbReference>
<dbReference type="PANTHER" id="PTHR46223">
    <property type="entry name" value="HISTONE-LYSINE N-METHYLTRANSFERASE SUV39H"/>
    <property type="match status" value="1"/>
</dbReference>
<organism evidence="14">
    <name type="scientific">Thelazia callipaeda</name>
    <name type="common">Oriental eyeworm</name>
    <name type="synonym">Parasitic nematode</name>
    <dbReference type="NCBI Taxonomy" id="103827"/>
    <lineage>
        <taxon>Eukaryota</taxon>
        <taxon>Metazoa</taxon>
        <taxon>Ecdysozoa</taxon>
        <taxon>Nematoda</taxon>
        <taxon>Chromadorea</taxon>
        <taxon>Rhabditida</taxon>
        <taxon>Spirurina</taxon>
        <taxon>Spiruromorpha</taxon>
        <taxon>Thelazioidea</taxon>
        <taxon>Thelaziidae</taxon>
        <taxon>Thelazia</taxon>
    </lineage>
</organism>
<dbReference type="GO" id="GO:0008168">
    <property type="term" value="F:methyltransferase activity"/>
    <property type="evidence" value="ECO:0007669"/>
    <property type="project" value="UniProtKB-KW"/>
</dbReference>
<keyword evidence="8" id="KW-0137">Centromere</keyword>
<dbReference type="PROSITE" id="PS50013">
    <property type="entry name" value="CHROMO_2"/>
    <property type="match status" value="1"/>
</dbReference>
<sequence>MIHRSSQNSSCSTEKTLENTSRGIGLQEAVDAEDDLSYGSSFSNRKSCEMENKSEKLAVSSLEPSKEDINESQQTHTKPSISNISENYQGVSKDESKTLQYLGPVINEKKSDDYLREIHGVSEVGVVLRDIKDSLALHSSHKFNLIGQTDGSQCLESILVSGSCSNQEYGFVIDADGLGGEVVRYERSTSKVERYSLRERPLTLKIMNQYSPLRPLSIKPHLTKMLQSDKKKTVVQHSVSGRRRKNPFSFSNQPGESSSMNLESSSKKRFYDWSSKQSSTSSSSSERLQYETSDEEVEPSMDVGRVENDVYEVERILASKRTGKGSLLYYIKWVGWPYRMSSWQRKQTFDNISELAKEYFDRKRALSYVLHRERNWETEKELSQLHSLIRWENEINSILLANGRQILYICNDIDHVRRRRNFKLAKSVFFYTKNKRIRPCYYHLYGLIVVECYDCQCSSDCPTKVIQNGRRYKVAIVRTKKCGWGLFALETIAAHSFVVEYVGEVLTVAEGNARPDKKYQFELDGYGEMKYVIDAKNYGNEAAFINHSCNPNLIAICARVERFDLSFHRIGLFSRRRIDRGEELTLNYFEGKLKENTVILPEEGSRKCFCGVSDCMGYWPRLSYNSVKDKSNVDEKENDPCTSKT</sequence>
<dbReference type="Proteomes" id="UP000276776">
    <property type="component" value="Unassembled WGS sequence"/>
</dbReference>
<feature type="compositionally biased region" description="Basic and acidic residues" evidence="9">
    <location>
        <begin position="46"/>
        <end position="56"/>
    </location>
</feature>
<evidence type="ECO:0000313" key="14">
    <source>
        <dbReference type="WBParaSite" id="TCLT_0000997401-mRNA-1"/>
    </source>
</evidence>
<keyword evidence="2" id="KW-0158">Chromosome</keyword>
<dbReference type="SMART" id="SM00298">
    <property type="entry name" value="CHROMO"/>
    <property type="match status" value="1"/>
</dbReference>
<evidence type="ECO:0000256" key="9">
    <source>
        <dbReference type="SAM" id="MobiDB-lite"/>
    </source>
</evidence>
<dbReference type="Gene3D" id="2.170.270.10">
    <property type="entry name" value="SET domain"/>
    <property type="match status" value="1"/>
</dbReference>
<dbReference type="CDD" id="cd00024">
    <property type="entry name" value="CD_CSD"/>
    <property type="match status" value="1"/>
</dbReference>
<evidence type="ECO:0000313" key="13">
    <source>
        <dbReference type="Proteomes" id="UP000276776"/>
    </source>
</evidence>
<comment type="subcellular location">
    <subcellularLocation>
        <location evidence="1">Chromosome</location>
        <location evidence="1">Centromere</location>
    </subcellularLocation>
</comment>
<evidence type="ECO:0000313" key="12">
    <source>
        <dbReference type="EMBL" id="VDN07632.1"/>
    </source>
</evidence>
<reference evidence="12 13" key="2">
    <citation type="submission" date="2018-11" db="EMBL/GenBank/DDBJ databases">
        <authorList>
            <consortium name="Pathogen Informatics"/>
        </authorList>
    </citation>
    <scope>NUCLEOTIDE SEQUENCE [LARGE SCALE GENOMIC DNA]</scope>
</reference>
<dbReference type="SMART" id="SM00317">
    <property type="entry name" value="SET"/>
    <property type="match status" value="1"/>
</dbReference>
<reference evidence="14" key="1">
    <citation type="submission" date="2016-04" db="UniProtKB">
        <authorList>
            <consortium name="WormBaseParasite"/>
        </authorList>
    </citation>
    <scope>IDENTIFICATION</scope>
</reference>
<dbReference type="AlphaFoldDB" id="A0A0N5D9Z5"/>
<dbReference type="STRING" id="103827.A0A0N5D9Z5"/>
<proteinExistence type="predicted"/>
<dbReference type="PANTHER" id="PTHR46223:SF3">
    <property type="entry name" value="HISTONE-LYSINE N-METHYLTRANSFERASE SET-23"/>
    <property type="match status" value="1"/>
</dbReference>
<dbReference type="Pfam" id="PF00385">
    <property type="entry name" value="Chromo"/>
    <property type="match status" value="1"/>
</dbReference>
<keyword evidence="4" id="KW-0808">Transferase</keyword>
<keyword evidence="7" id="KW-0862">Zinc</keyword>
<feature type="compositionally biased region" description="Polar residues" evidence="9">
    <location>
        <begin position="1"/>
        <end position="22"/>
    </location>
</feature>
<dbReference type="Gene3D" id="2.40.50.40">
    <property type="match status" value="1"/>
</dbReference>
<feature type="compositionally biased region" description="Low complexity" evidence="9">
    <location>
        <begin position="275"/>
        <end position="285"/>
    </location>
</feature>
<keyword evidence="5" id="KW-0949">S-adenosyl-L-methionine</keyword>
<accession>A0A0N5D9Z5</accession>
<dbReference type="GO" id="GO:0000775">
    <property type="term" value="C:chromosome, centromeric region"/>
    <property type="evidence" value="ECO:0007669"/>
    <property type="project" value="UniProtKB-SubCell"/>
</dbReference>
<feature type="region of interest" description="Disordered" evidence="9">
    <location>
        <begin position="227"/>
        <end position="263"/>
    </location>
</feature>